<feature type="compositionally biased region" description="Basic residues" evidence="1">
    <location>
        <begin position="1"/>
        <end position="20"/>
    </location>
</feature>
<sequence>DGPHGAARRGSRCSAARRLRASTSRGGRHENPVRRAAAAVPASHHAGRGRGIRPRPAAVDPAVRL</sequence>
<feature type="non-terminal residue" evidence="2">
    <location>
        <position position="65"/>
    </location>
</feature>
<feature type="region of interest" description="Disordered" evidence="1">
    <location>
        <begin position="1"/>
        <end position="65"/>
    </location>
</feature>
<protein>
    <submittedName>
        <fullName evidence="2">Uncharacterized protein</fullName>
    </submittedName>
</protein>
<organism evidence="2">
    <name type="scientific">uncultured Acetobacteraceae bacterium</name>
    <dbReference type="NCBI Taxonomy" id="169975"/>
    <lineage>
        <taxon>Bacteria</taxon>
        <taxon>Pseudomonadati</taxon>
        <taxon>Pseudomonadota</taxon>
        <taxon>Alphaproteobacteria</taxon>
        <taxon>Acetobacterales</taxon>
        <taxon>Acetobacteraceae</taxon>
        <taxon>environmental samples</taxon>
    </lineage>
</organism>
<reference evidence="2" key="1">
    <citation type="submission" date="2020-02" db="EMBL/GenBank/DDBJ databases">
        <authorList>
            <person name="Meier V. D."/>
        </authorList>
    </citation>
    <scope>NUCLEOTIDE SEQUENCE</scope>
    <source>
        <strain evidence="2">AVDCRST_MAG08</strain>
    </source>
</reference>
<evidence type="ECO:0000256" key="1">
    <source>
        <dbReference type="SAM" id="MobiDB-lite"/>
    </source>
</evidence>
<dbReference type="AlphaFoldDB" id="A0A6J4JTB3"/>
<accession>A0A6J4JTB3</accession>
<name>A0A6J4JTB3_9PROT</name>
<feature type="non-terminal residue" evidence="2">
    <location>
        <position position="1"/>
    </location>
</feature>
<evidence type="ECO:0000313" key="2">
    <source>
        <dbReference type="EMBL" id="CAA9286961.1"/>
    </source>
</evidence>
<dbReference type="EMBL" id="CADCTG010000343">
    <property type="protein sequence ID" value="CAA9286961.1"/>
    <property type="molecule type" value="Genomic_DNA"/>
</dbReference>
<gene>
    <name evidence="2" type="ORF">AVDCRST_MAG08-4292</name>
</gene>
<proteinExistence type="predicted"/>